<dbReference type="EMBL" id="CAJVPZ010011635">
    <property type="protein sequence ID" value="CAG8632054.1"/>
    <property type="molecule type" value="Genomic_DNA"/>
</dbReference>
<keyword evidence="2 3" id="KW-0443">Lipid metabolism</keyword>
<evidence type="ECO:0000256" key="1">
    <source>
        <dbReference type="ARBA" id="ARBA00010240"/>
    </source>
</evidence>
<dbReference type="OrthoDB" id="1658288at2759"/>
<feature type="short sequence motif" description="GXSXG" evidence="3">
    <location>
        <begin position="56"/>
        <end position="60"/>
    </location>
</feature>
<feature type="domain" description="PNPLA" evidence="5">
    <location>
        <begin position="8"/>
        <end position="370"/>
    </location>
</feature>
<dbReference type="Pfam" id="PF01734">
    <property type="entry name" value="Patatin"/>
    <property type="match status" value="2"/>
</dbReference>
<feature type="region of interest" description="Disordered" evidence="4">
    <location>
        <begin position="151"/>
        <end position="199"/>
    </location>
</feature>
<dbReference type="InterPro" id="IPR016035">
    <property type="entry name" value="Acyl_Trfase/lysoPLipase"/>
</dbReference>
<dbReference type="Proteomes" id="UP000789396">
    <property type="component" value="Unassembled WGS sequence"/>
</dbReference>
<dbReference type="PANTHER" id="PTHR32176:SF92">
    <property type="entry name" value="XYLOSE ISOMERASE"/>
    <property type="match status" value="1"/>
</dbReference>
<feature type="compositionally biased region" description="Low complexity" evidence="4">
    <location>
        <begin position="165"/>
        <end position="197"/>
    </location>
</feature>
<reference evidence="6" key="1">
    <citation type="submission" date="2021-06" db="EMBL/GenBank/DDBJ databases">
        <authorList>
            <person name="Kallberg Y."/>
            <person name="Tangrot J."/>
            <person name="Rosling A."/>
        </authorList>
    </citation>
    <scope>NUCLEOTIDE SEQUENCE</scope>
    <source>
        <strain evidence="6">IN212</strain>
    </source>
</reference>
<keyword evidence="3" id="KW-0378">Hydrolase</keyword>
<dbReference type="PANTHER" id="PTHR32176">
    <property type="entry name" value="XYLOSE ISOMERASE"/>
    <property type="match status" value="1"/>
</dbReference>
<dbReference type="Gene3D" id="3.40.1090.10">
    <property type="entry name" value="Cytosolic phospholipase A2 catalytic domain"/>
    <property type="match status" value="2"/>
</dbReference>
<dbReference type="GO" id="GO:0046486">
    <property type="term" value="P:glycerolipid metabolic process"/>
    <property type="evidence" value="ECO:0007669"/>
    <property type="project" value="UniProtKB-ARBA"/>
</dbReference>
<feature type="short sequence motif" description="DGA/G" evidence="3">
    <location>
        <begin position="357"/>
        <end position="359"/>
    </location>
</feature>
<organism evidence="6 7">
    <name type="scientific">Racocetra fulgida</name>
    <dbReference type="NCBI Taxonomy" id="60492"/>
    <lineage>
        <taxon>Eukaryota</taxon>
        <taxon>Fungi</taxon>
        <taxon>Fungi incertae sedis</taxon>
        <taxon>Mucoromycota</taxon>
        <taxon>Glomeromycotina</taxon>
        <taxon>Glomeromycetes</taxon>
        <taxon>Diversisporales</taxon>
        <taxon>Gigasporaceae</taxon>
        <taxon>Racocetra</taxon>
    </lineage>
</organism>
<sequence>MSDTKFLLSIDGGGIRGLIPAKFVAEIEKRVNDELKKDNPNNTDLKCAEIFDVIAGTSTGSILALAFAKPDPNNNNRPQFDGPFMVDFFKKHKDEVFPSFTPFTIVSEILHMASEVLNKFRLSSMASSVAEEVTSVVDLVRKETLKIETKLTNNDPATNETNDPATNETNVTATTETNVTATSETNVTATTETANNDTAKKVQRKSFIEKIVSFVSPTKEKSDSNDDNTVDASKSLSIDTSNVDVTKSKAENDQSLTEQLQYLDDYVKSFDLLNPRYDPTRFEELLDEHFQENKLKDTANNVGVFITAFNISTCERTFFTNLITKNDDVFMKDVVRASTSAPTYFPAKEISSKYFVDGGVFMNNPTARAYLEARRTYPNSKFVVVSLGTGNYPISLEDHKDSGVIQWVSPLINLLMNNELGNHDDSMKILADLDDAKYYRIQPILKEDINLADTDDESIQKLFTLGDEAIQDPSFKLDELVNLLVDNIRKKNNTPAA</sequence>
<dbReference type="InterPro" id="IPR002641">
    <property type="entry name" value="PNPLA_dom"/>
</dbReference>
<comment type="similarity">
    <text evidence="1">Belongs to the patatin family.</text>
</comment>
<feature type="compositionally biased region" description="Polar residues" evidence="4">
    <location>
        <begin position="151"/>
        <end position="164"/>
    </location>
</feature>
<dbReference type="GO" id="GO:0016787">
    <property type="term" value="F:hydrolase activity"/>
    <property type="evidence" value="ECO:0007669"/>
    <property type="project" value="UniProtKB-UniRule"/>
</dbReference>
<dbReference type="AlphaFoldDB" id="A0A9N9DA03"/>
<comment type="caution">
    <text evidence="6">The sequence shown here is derived from an EMBL/GenBank/DDBJ whole genome shotgun (WGS) entry which is preliminary data.</text>
</comment>
<dbReference type="GO" id="GO:0016042">
    <property type="term" value="P:lipid catabolic process"/>
    <property type="evidence" value="ECO:0007669"/>
    <property type="project" value="UniProtKB-UniRule"/>
</dbReference>
<dbReference type="SUPFAM" id="SSF52151">
    <property type="entry name" value="FabD/lysophospholipase-like"/>
    <property type="match status" value="1"/>
</dbReference>
<feature type="short sequence motif" description="GXGXXG" evidence="3">
    <location>
        <begin position="12"/>
        <end position="17"/>
    </location>
</feature>
<accession>A0A9N9DA03</accession>
<name>A0A9N9DA03_9GLOM</name>
<gene>
    <name evidence="6" type="ORF">RFULGI_LOCUS7754</name>
</gene>
<keyword evidence="7" id="KW-1185">Reference proteome</keyword>
<evidence type="ECO:0000256" key="2">
    <source>
        <dbReference type="ARBA" id="ARBA00023098"/>
    </source>
</evidence>
<evidence type="ECO:0000259" key="5">
    <source>
        <dbReference type="PROSITE" id="PS51635"/>
    </source>
</evidence>
<evidence type="ECO:0000313" key="6">
    <source>
        <dbReference type="EMBL" id="CAG8632054.1"/>
    </source>
</evidence>
<protein>
    <submittedName>
        <fullName evidence="6">91_t:CDS:1</fullName>
    </submittedName>
</protein>
<feature type="active site" description="Nucleophile" evidence="3">
    <location>
        <position position="58"/>
    </location>
</feature>
<dbReference type="PROSITE" id="PS51635">
    <property type="entry name" value="PNPLA"/>
    <property type="match status" value="1"/>
</dbReference>
<evidence type="ECO:0000256" key="4">
    <source>
        <dbReference type="SAM" id="MobiDB-lite"/>
    </source>
</evidence>
<evidence type="ECO:0000256" key="3">
    <source>
        <dbReference type="PROSITE-ProRule" id="PRU01161"/>
    </source>
</evidence>
<keyword evidence="3" id="KW-0442">Lipid degradation</keyword>
<proteinExistence type="inferred from homology"/>
<evidence type="ECO:0000313" key="7">
    <source>
        <dbReference type="Proteomes" id="UP000789396"/>
    </source>
</evidence>
<feature type="active site" description="Proton acceptor" evidence="3">
    <location>
        <position position="357"/>
    </location>
</feature>